<gene>
    <name evidence="8" type="ORF">VM1G_01398</name>
</gene>
<feature type="region of interest" description="Disordered" evidence="6">
    <location>
        <begin position="460"/>
        <end position="518"/>
    </location>
</feature>
<keyword evidence="3" id="KW-0805">Transcription regulation</keyword>
<dbReference type="GO" id="GO:0051123">
    <property type="term" value="P:RNA polymerase II preinitiation complex assembly"/>
    <property type="evidence" value="ECO:0007669"/>
    <property type="project" value="TreeGrafter"/>
</dbReference>
<protein>
    <submittedName>
        <fullName evidence="8">Transcription initiation factor TFIID subunit 7</fullName>
    </submittedName>
</protein>
<dbReference type="Proteomes" id="UP000078559">
    <property type="component" value="Chromosome 2"/>
</dbReference>
<dbReference type="GO" id="GO:0016251">
    <property type="term" value="F:RNA polymerase II general transcription initiation factor activity"/>
    <property type="evidence" value="ECO:0007669"/>
    <property type="project" value="TreeGrafter"/>
</dbReference>
<dbReference type="InterPro" id="IPR006751">
    <property type="entry name" value="TAFII55_prot_cons_reg"/>
</dbReference>
<keyword evidence="5" id="KW-0539">Nucleus</keyword>
<dbReference type="SMART" id="SM01370">
    <property type="entry name" value="TAFII55_N"/>
    <property type="match status" value="1"/>
</dbReference>
<organism evidence="8 9">
    <name type="scientific">Cytospora mali</name>
    <name type="common">Apple Valsa canker fungus</name>
    <name type="synonym">Valsa mali</name>
    <dbReference type="NCBI Taxonomy" id="578113"/>
    <lineage>
        <taxon>Eukaryota</taxon>
        <taxon>Fungi</taxon>
        <taxon>Dikarya</taxon>
        <taxon>Ascomycota</taxon>
        <taxon>Pezizomycotina</taxon>
        <taxon>Sordariomycetes</taxon>
        <taxon>Sordariomycetidae</taxon>
        <taxon>Diaporthales</taxon>
        <taxon>Cytosporaceae</taxon>
        <taxon>Cytospora</taxon>
    </lineage>
</organism>
<sequence>MEGAKKTLKLKIRTPSISSNGPGSATPSSPRPLATPSKMSPSTSLPASLSEMSPPSTRPAAADSAVMPPPAVPPTPTEKKHTIKLSWNRSGSQPSTPISEEPPSRKPLPTNRTALPAIPAPVNTPPAPLTTTKAGRTSKPTAKKRAKADVDSDDEAEMDGDTSEHARKKLKTIKLKSGAEDPRRTGSFRIAIKDSHKQTFTREAGSGYDSEMEDAENDPIVEEQIVLRMMEGAECDYINQCLDSKKFPSGGMDFKLRWLDERRALVIVQGRYYAAALVDMPTITEGMKTWDKKLMVKSADISQMLLVFARVNDEQSARTAELPKVIFDGYRWPHGLTPPMHDAVHRRFRKRLTKSEILNKEQEVQRLLDADKNAISTRWEWIDERRGTMQGGTPDVDVQEGEEDAEGELEDLFEQHMNGGGDDLLDADLEAQLAAEFREASEDDAAQVADTPSQAAAALGGLAPGTLAPGAGASEKHDGDDLFGEGESAGEYDDDDDSDDDLSPEEREHRDLVRGVREDVKDMEKAIAELKLQIAAQSNHILKKRLQGRVKSLEEDRRLRLASIGEVPPEDVDQEE</sequence>
<dbReference type="PANTHER" id="PTHR12228:SF0">
    <property type="entry name" value="TATA-BOX BINDING PROTEIN ASSOCIATED FACTOR 7"/>
    <property type="match status" value="1"/>
</dbReference>
<feature type="region of interest" description="Disordered" evidence="6">
    <location>
        <begin position="385"/>
        <end position="405"/>
    </location>
</feature>
<feature type="compositionally biased region" description="Polar residues" evidence="6">
    <location>
        <begin position="129"/>
        <end position="140"/>
    </location>
</feature>
<dbReference type="Pfam" id="PF04658">
    <property type="entry name" value="TAFII55_N"/>
    <property type="match status" value="1"/>
</dbReference>
<comment type="subcellular location">
    <subcellularLocation>
        <location evidence="1">Nucleus</location>
    </subcellularLocation>
</comment>
<keyword evidence="4" id="KW-0804">Transcription</keyword>
<dbReference type="PANTHER" id="PTHR12228">
    <property type="entry name" value="TRANSCRIPTION INITIATION FACTOR TFIID 55 KD SUBUNIT-RELATED"/>
    <property type="match status" value="1"/>
</dbReference>
<name>A0A194VRD4_CYTMA</name>
<feature type="compositionally biased region" description="Pro residues" evidence="6">
    <location>
        <begin position="67"/>
        <end position="76"/>
    </location>
</feature>
<feature type="compositionally biased region" description="Low complexity" evidence="6">
    <location>
        <begin position="460"/>
        <end position="473"/>
    </location>
</feature>
<evidence type="ECO:0000256" key="2">
    <source>
        <dbReference type="ARBA" id="ARBA00009368"/>
    </source>
</evidence>
<feature type="region of interest" description="Disordered" evidence="6">
    <location>
        <begin position="1"/>
        <end position="167"/>
    </location>
</feature>
<proteinExistence type="inferred from homology"/>
<evidence type="ECO:0000256" key="6">
    <source>
        <dbReference type="SAM" id="MobiDB-lite"/>
    </source>
</evidence>
<dbReference type="EMBL" id="CM003099">
    <property type="protein sequence ID" value="KUI66754.1"/>
    <property type="molecule type" value="Genomic_DNA"/>
</dbReference>
<evidence type="ECO:0000256" key="3">
    <source>
        <dbReference type="ARBA" id="ARBA00023015"/>
    </source>
</evidence>
<evidence type="ECO:0000256" key="5">
    <source>
        <dbReference type="ARBA" id="ARBA00023242"/>
    </source>
</evidence>
<reference evidence="8" key="1">
    <citation type="submission" date="2014-12" db="EMBL/GenBank/DDBJ databases">
        <title>Genome Sequence of Valsa Canker Pathogens Uncovers a Specific Adaption of Colonization on Woody Bark.</title>
        <authorList>
            <person name="Yin Z."/>
            <person name="Liu H."/>
            <person name="Gao X."/>
            <person name="Li Z."/>
            <person name="Song N."/>
            <person name="Ke X."/>
            <person name="Dai Q."/>
            <person name="Wu Y."/>
            <person name="Sun Y."/>
            <person name="Xu J.-R."/>
            <person name="Kang Z.K."/>
            <person name="Wang L."/>
            <person name="Huang L."/>
        </authorList>
    </citation>
    <scope>NUCLEOTIDE SEQUENCE [LARGE SCALE GENOMIC DNA]</scope>
    <source>
        <strain evidence="8">03-8</strain>
    </source>
</reference>
<evidence type="ECO:0000256" key="1">
    <source>
        <dbReference type="ARBA" id="ARBA00004123"/>
    </source>
</evidence>
<feature type="compositionally biased region" description="Pro residues" evidence="6">
    <location>
        <begin position="118"/>
        <end position="128"/>
    </location>
</feature>
<feature type="domain" description="TAFII55 protein conserved region" evidence="7">
    <location>
        <begin position="221"/>
        <end position="376"/>
    </location>
</feature>
<keyword evidence="9" id="KW-1185">Reference proteome</keyword>
<comment type="similarity">
    <text evidence="2">Belongs to the TAF7 family.</text>
</comment>
<evidence type="ECO:0000259" key="7">
    <source>
        <dbReference type="SMART" id="SM01370"/>
    </source>
</evidence>
<dbReference type="AlphaFoldDB" id="A0A194VRD4"/>
<feature type="compositionally biased region" description="Polar residues" evidence="6">
    <location>
        <begin position="85"/>
        <end position="98"/>
    </location>
</feature>
<feature type="compositionally biased region" description="Polar residues" evidence="6">
    <location>
        <begin position="37"/>
        <end position="55"/>
    </location>
</feature>
<feature type="compositionally biased region" description="Basic residues" evidence="6">
    <location>
        <begin position="1"/>
        <end position="12"/>
    </location>
</feature>
<dbReference type="GO" id="GO:0005669">
    <property type="term" value="C:transcription factor TFIID complex"/>
    <property type="evidence" value="ECO:0007669"/>
    <property type="project" value="InterPro"/>
</dbReference>
<dbReference type="OrthoDB" id="153872at2759"/>
<feature type="compositionally biased region" description="Acidic residues" evidence="6">
    <location>
        <begin position="481"/>
        <end position="503"/>
    </location>
</feature>
<feature type="compositionally biased region" description="Basic and acidic residues" evidence="6">
    <location>
        <begin position="504"/>
        <end position="518"/>
    </location>
</feature>
<dbReference type="CDD" id="cd08047">
    <property type="entry name" value="TAF7"/>
    <property type="match status" value="1"/>
</dbReference>
<dbReference type="InterPro" id="IPR037817">
    <property type="entry name" value="TAF7"/>
</dbReference>
<evidence type="ECO:0000313" key="9">
    <source>
        <dbReference type="Proteomes" id="UP000078559"/>
    </source>
</evidence>
<dbReference type="SMR" id="A0A194VRD4"/>
<evidence type="ECO:0000256" key="4">
    <source>
        <dbReference type="ARBA" id="ARBA00023163"/>
    </source>
</evidence>
<feature type="compositionally biased region" description="Acidic residues" evidence="6">
    <location>
        <begin position="151"/>
        <end position="161"/>
    </location>
</feature>
<feature type="compositionally biased region" description="Polar residues" evidence="6">
    <location>
        <begin position="15"/>
        <end position="28"/>
    </location>
</feature>
<accession>A0A194VRD4</accession>
<evidence type="ECO:0000313" key="8">
    <source>
        <dbReference type="EMBL" id="KUI66754.1"/>
    </source>
</evidence>